<dbReference type="RefSeq" id="YP_009503353.1">
    <property type="nucleotide sequence ID" value="NC_038187.1"/>
</dbReference>
<keyword evidence="6 9" id="KW-0812">Transmembrane</keyword>
<proteinExistence type="inferred from homology"/>
<evidence type="ECO:0000256" key="8">
    <source>
        <dbReference type="ARBA" id="ARBA00023136"/>
    </source>
</evidence>
<dbReference type="Pfam" id="PF02392">
    <property type="entry name" value="Ycf4"/>
    <property type="match status" value="1"/>
</dbReference>
<accession>A0A2Z4YXB6</accession>
<organism evidence="10">
    <name type="scientific">Euglena clara</name>
    <dbReference type="NCBI Taxonomy" id="215708"/>
    <lineage>
        <taxon>Eukaryota</taxon>
        <taxon>Discoba</taxon>
        <taxon>Euglenozoa</taxon>
        <taxon>Euglenida</taxon>
        <taxon>Spirocuta</taxon>
        <taxon>Euglenophyceae</taxon>
        <taxon>Euglenales</taxon>
        <taxon>Euglenaceae</taxon>
        <taxon>Euglena</taxon>
    </lineage>
</organism>
<reference evidence="10" key="1">
    <citation type="journal article" date="2018" name="J. Appl. Phycol.">
        <title>Intrageneric chloroplast genome comparison in the genus Euglena (Phylum: Euglenophyta) with annotated chloroplast genomes of Euglena hiemalis and Euglena clara.</title>
        <authorList>
            <person name="Ellala Hewadikaramge M."/>
            <person name="Linton E."/>
        </authorList>
    </citation>
    <scope>NUCLEOTIDE SEQUENCE</scope>
    <source>
        <strain evidence="10">SAG 25.98</strain>
    </source>
</reference>
<dbReference type="GO" id="GO:0009522">
    <property type="term" value="C:photosystem I"/>
    <property type="evidence" value="ECO:0007669"/>
    <property type="project" value="InterPro"/>
</dbReference>
<protein>
    <recommendedName>
        <fullName evidence="4">Photosystem I assembly protein Ycf4</fullName>
    </recommendedName>
</protein>
<evidence type="ECO:0000256" key="5">
    <source>
        <dbReference type="ARBA" id="ARBA00022531"/>
    </source>
</evidence>
<name>A0A2Z4YXB6_9EUGL</name>
<comment type="function">
    <text evidence="1">Seems to be required for the assembly of the photosystem I complex.</text>
</comment>
<comment type="subcellular location">
    <subcellularLocation>
        <location evidence="2">Membrane</location>
        <topology evidence="2">Multi-pass membrane protein</topology>
    </subcellularLocation>
</comment>
<dbReference type="GeneID" id="37542402"/>
<evidence type="ECO:0000256" key="4">
    <source>
        <dbReference type="ARBA" id="ARBA00015395"/>
    </source>
</evidence>
<feature type="transmembrane region" description="Helical" evidence="9">
    <location>
        <begin position="61"/>
        <end position="81"/>
    </location>
</feature>
<geneLocation type="chloroplast" evidence="10"/>
<evidence type="ECO:0000256" key="1">
    <source>
        <dbReference type="ARBA" id="ARBA00002862"/>
    </source>
</evidence>
<keyword evidence="7 9" id="KW-1133">Transmembrane helix</keyword>
<dbReference type="AlphaFoldDB" id="A0A2Z4YXB6"/>
<evidence type="ECO:0000256" key="6">
    <source>
        <dbReference type="ARBA" id="ARBA00022692"/>
    </source>
</evidence>
<comment type="similarity">
    <text evidence="3">Belongs to the Ycf4 family.</text>
</comment>
<evidence type="ECO:0000256" key="3">
    <source>
        <dbReference type="ARBA" id="ARBA00008198"/>
    </source>
</evidence>
<evidence type="ECO:0000256" key="9">
    <source>
        <dbReference type="SAM" id="Phobius"/>
    </source>
</evidence>
<evidence type="ECO:0000256" key="2">
    <source>
        <dbReference type="ARBA" id="ARBA00004141"/>
    </source>
</evidence>
<dbReference type="GO" id="GO:0015979">
    <property type="term" value="P:photosynthesis"/>
    <property type="evidence" value="ECO:0007669"/>
    <property type="project" value="UniProtKB-KW"/>
</dbReference>
<keyword evidence="5" id="KW-0602">Photosynthesis</keyword>
<sequence length="188" mass="21691">MININEKDNILLYETVIENDKLLKWAFDIIMLLGGMGFFFVGLSSYINYNLIPFLNAEQIIFFPQGIIMCFYGICAIIASINQIKILLEKAGEGYNEFNKEKKYFKLYRKGLFGKESDINIIYPLTDIEAIKVEIKTELFNTKQNIFVCLKGKKELPILQISKPWRINEVEKKASEIASFLKVPLKGV</sequence>
<keyword evidence="8 9" id="KW-0472">Membrane</keyword>
<dbReference type="EMBL" id="MF630936">
    <property type="protein sequence ID" value="AXA45478.1"/>
    <property type="molecule type" value="Genomic_DNA"/>
</dbReference>
<keyword evidence="10" id="KW-0150">Chloroplast</keyword>
<dbReference type="InterPro" id="IPR003359">
    <property type="entry name" value="PSI_Ycf4_assembly"/>
</dbReference>
<gene>
    <name evidence="10" type="primary">ycf4</name>
</gene>
<keyword evidence="10" id="KW-0934">Plastid</keyword>
<evidence type="ECO:0000256" key="7">
    <source>
        <dbReference type="ARBA" id="ARBA00022989"/>
    </source>
</evidence>
<evidence type="ECO:0000313" key="10">
    <source>
        <dbReference type="EMBL" id="AXA45478.1"/>
    </source>
</evidence>
<feature type="transmembrane region" description="Helical" evidence="9">
    <location>
        <begin position="29"/>
        <end position="49"/>
    </location>
</feature>